<sequence>MGHAPVGFRPPTVRRKGEKPDESISPIHMSTKPPYTKV</sequence>
<evidence type="ECO:0000313" key="2">
    <source>
        <dbReference type="EMBL" id="GBN17236.1"/>
    </source>
</evidence>
<comment type="caution">
    <text evidence="2">The sequence shown here is derived from an EMBL/GenBank/DDBJ whole genome shotgun (WGS) entry which is preliminary data.</text>
</comment>
<feature type="non-terminal residue" evidence="2">
    <location>
        <position position="38"/>
    </location>
</feature>
<organism evidence="2 3">
    <name type="scientific">Araneus ventricosus</name>
    <name type="common">Orbweaver spider</name>
    <name type="synonym">Epeira ventricosa</name>
    <dbReference type="NCBI Taxonomy" id="182803"/>
    <lineage>
        <taxon>Eukaryota</taxon>
        <taxon>Metazoa</taxon>
        <taxon>Ecdysozoa</taxon>
        <taxon>Arthropoda</taxon>
        <taxon>Chelicerata</taxon>
        <taxon>Arachnida</taxon>
        <taxon>Araneae</taxon>
        <taxon>Araneomorphae</taxon>
        <taxon>Entelegynae</taxon>
        <taxon>Araneoidea</taxon>
        <taxon>Araneidae</taxon>
        <taxon>Araneus</taxon>
    </lineage>
</organism>
<keyword evidence="3" id="KW-1185">Reference proteome</keyword>
<feature type="region of interest" description="Disordered" evidence="1">
    <location>
        <begin position="1"/>
        <end position="38"/>
    </location>
</feature>
<gene>
    <name evidence="2" type="ORF">AVEN_196277_1</name>
</gene>
<accession>A0A4Y2LUM2</accession>
<protein>
    <submittedName>
        <fullName evidence="2">Uncharacterized protein</fullName>
    </submittedName>
</protein>
<name>A0A4Y2LUM2_ARAVE</name>
<evidence type="ECO:0000256" key="1">
    <source>
        <dbReference type="SAM" id="MobiDB-lite"/>
    </source>
</evidence>
<evidence type="ECO:0000313" key="3">
    <source>
        <dbReference type="Proteomes" id="UP000499080"/>
    </source>
</evidence>
<dbReference type="AlphaFoldDB" id="A0A4Y2LUM2"/>
<dbReference type="Proteomes" id="UP000499080">
    <property type="component" value="Unassembled WGS sequence"/>
</dbReference>
<dbReference type="EMBL" id="BGPR01119953">
    <property type="protein sequence ID" value="GBN17236.1"/>
    <property type="molecule type" value="Genomic_DNA"/>
</dbReference>
<proteinExistence type="predicted"/>
<reference evidence="2 3" key="1">
    <citation type="journal article" date="2019" name="Sci. Rep.">
        <title>Orb-weaving spider Araneus ventricosus genome elucidates the spidroin gene catalogue.</title>
        <authorList>
            <person name="Kono N."/>
            <person name="Nakamura H."/>
            <person name="Ohtoshi R."/>
            <person name="Moran D.A.P."/>
            <person name="Shinohara A."/>
            <person name="Yoshida Y."/>
            <person name="Fujiwara M."/>
            <person name="Mori M."/>
            <person name="Tomita M."/>
            <person name="Arakawa K."/>
        </authorList>
    </citation>
    <scope>NUCLEOTIDE SEQUENCE [LARGE SCALE GENOMIC DNA]</scope>
</reference>